<accession>A0A9W4XU56</accession>
<dbReference type="Proteomes" id="UP001152607">
    <property type="component" value="Unassembled WGS sequence"/>
</dbReference>
<keyword evidence="5" id="KW-1185">Reference proteome</keyword>
<sequence>MHYHLYPARKLPRFFPYMCTYLQGWCRFAVSSLMEGFVVSVALVFGLFGWAVTSACIPDPPNKLLWDPEVLRHPSVVSALESLEGTLEGLFQNTTRDGLSFAVVHASNPETVFTFNKGILKWNESNSSAANNTITSDSIFRVASVSKNFAAYSTIYAQNLGQTSYQSSESLPEVSLDTPARLLLPQFKLPQEDWENGGKDITLRMLASHTSGITREAYSTDFNLILGKGKADSETIGSGWASATAEGVLDYVAKTSLMFAPGQRAAYSNIGPSILASAVVNYYNTLSGSQLSWSEFMVKEVFASLNMSHSFFDPIPEHLLPYVGLPGAPNMVNTHVAEGYNPGGGLWTSANDLAKYLYTIWLQPNPPSSLITPSQRRSSQTPAFDLLDGKQLVGPGWEIELISIPTSNTSTASNKTYAPYGKSGDAFGSHAWIDTVPNLGYGLAIITQESGEAAYERIYPSTVKAAAHNLLLPAFAEALAARTEARFAGTYAFARDGGDISDEVPSNSTNTTSFARLVVEEQMLYIKEFVVNGTNALEALDRVGWTGETQPRWYSSPAGTVLVPAEGASETAEFGDGAQVWRFLIPGLETCDYFDWDGYKDQNGWPLTKFVLVEKNGTVELHWPPFDVVMARKG</sequence>
<gene>
    <name evidence="4" type="ORF">PDIGIT_LOCUS13960</name>
</gene>
<proteinExistence type="inferred from homology"/>
<protein>
    <recommendedName>
        <fullName evidence="3">Beta-lactamase-related domain-containing protein</fullName>
    </recommendedName>
</protein>
<keyword evidence="2" id="KW-1133">Transmembrane helix</keyword>
<keyword evidence="2" id="KW-0472">Membrane</keyword>
<dbReference type="InterPro" id="IPR001466">
    <property type="entry name" value="Beta-lactam-related"/>
</dbReference>
<dbReference type="EMBL" id="CAOQHR010000011">
    <property type="protein sequence ID" value="CAI6340775.1"/>
    <property type="molecule type" value="Genomic_DNA"/>
</dbReference>
<keyword evidence="2" id="KW-0812">Transmembrane</keyword>
<feature type="transmembrane region" description="Helical" evidence="2">
    <location>
        <begin position="28"/>
        <end position="52"/>
    </location>
</feature>
<dbReference type="Pfam" id="PF00144">
    <property type="entry name" value="Beta-lactamase"/>
    <property type="match status" value="1"/>
</dbReference>
<reference evidence="4" key="1">
    <citation type="submission" date="2023-01" db="EMBL/GenBank/DDBJ databases">
        <authorList>
            <person name="Van Ghelder C."/>
            <person name="Rancurel C."/>
        </authorList>
    </citation>
    <scope>NUCLEOTIDE SEQUENCE</scope>
    <source>
        <strain evidence="4">CNCM I-4278</strain>
    </source>
</reference>
<evidence type="ECO:0000259" key="3">
    <source>
        <dbReference type="Pfam" id="PF00144"/>
    </source>
</evidence>
<comment type="caution">
    <text evidence="4">The sequence shown here is derived from an EMBL/GenBank/DDBJ whole genome shotgun (WGS) entry which is preliminary data.</text>
</comment>
<evidence type="ECO:0000313" key="4">
    <source>
        <dbReference type="EMBL" id="CAI6340775.1"/>
    </source>
</evidence>
<dbReference type="InterPro" id="IPR012338">
    <property type="entry name" value="Beta-lactam/transpept-like"/>
</dbReference>
<dbReference type="InterPro" id="IPR051478">
    <property type="entry name" value="Beta-lactamase-like_AB/R"/>
</dbReference>
<comment type="similarity">
    <text evidence="1">Belongs to the beta-lactamase family.</text>
</comment>
<dbReference type="PANTHER" id="PTHR22935">
    <property type="entry name" value="PENICILLIN-BINDING PROTEIN"/>
    <property type="match status" value="1"/>
</dbReference>
<evidence type="ECO:0000256" key="2">
    <source>
        <dbReference type="SAM" id="Phobius"/>
    </source>
</evidence>
<dbReference type="PANTHER" id="PTHR22935:SF95">
    <property type="entry name" value="BETA-LACTAMASE-LIKE 1-RELATED"/>
    <property type="match status" value="1"/>
</dbReference>
<organism evidence="4 5">
    <name type="scientific">Periconia digitata</name>
    <dbReference type="NCBI Taxonomy" id="1303443"/>
    <lineage>
        <taxon>Eukaryota</taxon>
        <taxon>Fungi</taxon>
        <taxon>Dikarya</taxon>
        <taxon>Ascomycota</taxon>
        <taxon>Pezizomycotina</taxon>
        <taxon>Dothideomycetes</taxon>
        <taxon>Pleosporomycetidae</taxon>
        <taxon>Pleosporales</taxon>
        <taxon>Massarineae</taxon>
        <taxon>Periconiaceae</taxon>
        <taxon>Periconia</taxon>
    </lineage>
</organism>
<evidence type="ECO:0000256" key="1">
    <source>
        <dbReference type="ARBA" id="ARBA00038473"/>
    </source>
</evidence>
<dbReference type="OrthoDB" id="10250282at2759"/>
<dbReference type="Gene3D" id="3.40.710.10">
    <property type="entry name" value="DD-peptidase/beta-lactamase superfamily"/>
    <property type="match status" value="1"/>
</dbReference>
<feature type="domain" description="Beta-lactamase-related" evidence="3">
    <location>
        <begin position="124"/>
        <end position="454"/>
    </location>
</feature>
<evidence type="ECO:0000313" key="5">
    <source>
        <dbReference type="Proteomes" id="UP001152607"/>
    </source>
</evidence>
<dbReference type="AlphaFoldDB" id="A0A9W4XU56"/>
<name>A0A9W4XU56_9PLEO</name>
<dbReference type="SUPFAM" id="SSF56601">
    <property type="entry name" value="beta-lactamase/transpeptidase-like"/>
    <property type="match status" value="1"/>
</dbReference>